<dbReference type="InterPro" id="IPR004841">
    <property type="entry name" value="AA-permease/SLC12A_dom"/>
</dbReference>
<dbReference type="Gene3D" id="1.20.1740.10">
    <property type="entry name" value="Amino acid/polyamine transporter I"/>
    <property type="match status" value="1"/>
</dbReference>
<evidence type="ECO:0000313" key="8">
    <source>
        <dbReference type="Proteomes" id="UP000799536"/>
    </source>
</evidence>
<dbReference type="PANTHER" id="PTHR43341">
    <property type="entry name" value="AMINO ACID PERMEASE"/>
    <property type="match status" value="1"/>
</dbReference>
<feature type="domain" description="Amino acid permease/ SLC12A" evidence="6">
    <location>
        <begin position="40"/>
        <end position="158"/>
    </location>
</feature>
<accession>A0A9P4JFN2</accession>
<reference evidence="7" key="1">
    <citation type="journal article" date="2020" name="Stud. Mycol.">
        <title>101 Dothideomycetes genomes: a test case for predicting lifestyles and emergence of pathogens.</title>
        <authorList>
            <person name="Haridas S."/>
            <person name="Albert R."/>
            <person name="Binder M."/>
            <person name="Bloem J."/>
            <person name="Labutti K."/>
            <person name="Salamov A."/>
            <person name="Andreopoulos B."/>
            <person name="Baker S."/>
            <person name="Barry K."/>
            <person name="Bills G."/>
            <person name="Bluhm B."/>
            <person name="Cannon C."/>
            <person name="Castanera R."/>
            <person name="Culley D."/>
            <person name="Daum C."/>
            <person name="Ezra D."/>
            <person name="Gonzalez J."/>
            <person name="Henrissat B."/>
            <person name="Kuo A."/>
            <person name="Liang C."/>
            <person name="Lipzen A."/>
            <person name="Lutzoni F."/>
            <person name="Magnuson J."/>
            <person name="Mondo S."/>
            <person name="Nolan M."/>
            <person name="Ohm R."/>
            <person name="Pangilinan J."/>
            <person name="Park H.-J."/>
            <person name="Ramirez L."/>
            <person name="Alfaro M."/>
            <person name="Sun H."/>
            <person name="Tritt A."/>
            <person name="Yoshinaga Y."/>
            <person name="Zwiers L.-H."/>
            <person name="Turgeon B."/>
            <person name="Goodwin S."/>
            <person name="Spatafora J."/>
            <person name="Crous P."/>
            <person name="Grigoriev I."/>
        </authorList>
    </citation>
    <scope>NUCLEOTIDE SEQUENCE</scope>
    <source>
        <strain evidence="7">ATCC 74209</strain>
    </source>
</reference>
<feature type="transmembrane region" description="Helical" evidence="5">
    <location>
        <begin position="69"/>
        <end position="88"/>
    </location>
</feature>
<feature type="domain" description="Amino acid permease/ SLC12A" evidence="6">
    <location>
        <begin position="205"/>
        <end position="325"/>
    </location>
</feature>
<dbReference type="GO" id="GO:0016020">
    <property type="term" value="C:membrane"/>
    <property type="evidence" value="ECO:0007669"/>
    <property type="project" value="UniProtKB-SubCell"/>
</dbReference>
<evidence type="ECO:0000256" key="5">
    <source>
        <dbReference type="SAM" id="Phobius"/>
    </source>
</evidence>
<dbReference type="EMBL" id="ML994285">
    <property type="protein sequence ID" value="KAF2197051.1"/>
    <property type="molecule type" value="Genomic_DNA"/>
</dbReference>
<name>A0A9P4JFN2_9PLEO</name>
<dbReference type="GO" id="GO:0015171">
    <property type="term" value="F:amino acid transmembrane transporter activity"/>
    <property type="evidence" value="ECO:0007669"/>
    <property type="project" value="TreeGrafter"/>
</dbReference>
<sequence length="485" mass="53216">MSCSAQSDLNLTQTISTSAPGEVIDHGTSQLQRRLGNRQLQLIAIGASISTGLFVTIGNGLARDGPGSLFLGVAVYCILIGLVSSSMAEMATLMPAPGGFIQMASKWVDDALGFMVGWNFFFYEGLIIPFEITALTMLLSFWSDDIPVGAVCAAVIVLYGSGKVLLVFILFGFTFVTMVGGNSQHYAYGFRNWQHGAFAEYRTKALAAGEVKRPQIFVKKAFKTTFWRFFIFVLGRALCVSIVLSHKDAKLQAISAGSSEPGAAASPYVIAMNNLGVGTLPHIVNALLITSIFSAGNTYTYCAIRSLYGLALAGKAPAFLKKMHEERSADLLLRCHNAGCLINYVVICITYIFFYRACKAQNVERRSFPYFGYCQPYAAWVGLAGTVFMVLFYGYSSFAPWDVAAFFTYYAMVQPRSLLISQPSFSGNLKKTKPVSSHKADLVWERPAIVAYEATLVEEPVVRFWTEVAQAFGWRRFCGRRGMEA</sequence>
<comment type="caution">
    <text evidence="7">The sequence shown here is derived from an EMBL/GenBank/DDBJ whole genome shotgun (WGS) entry which is preliminary data.</text>
</comment>
<keyword evidence="3 5" id="KW-1133">Transmembrane helix</keyword>
<evidence type="ECO:0000256" key="2">
    <source>
        <dbReference type="ARBA" id="ARBA00022692"/>
    </source>
</evidence>
<dbReference type="PANTHER" id="PTHR43341:SF6">
    <property type="entry name" value="AMINO ACID TRANSPORTER (EUROFUNG)"/>
    <property type="match status" value="1"/>
</dbReference>
<proteinExistence type="predicted"/>
<evidence type="ECO:0000256" key="3">
    <source>
        <dbReference type="ARBA" id="ARBA00022989"/>
    </source>
</evidence>
<feature type="transmembrane region" description="Helical" evidence="5">
    <location>
        <begin position="377"/>
        <end position="395"/>
    </location>
</feature>
<feature type="transmembrane region" description="Helical" evidence="5">
    <location>
        <begin position="40"/>
        <end position="62"/>
    </location>
</feature>
<gene>
    <name evidence="7" type="ORF">GQ43DRAFT_451945</name>
</gene>
<feature type="transmembrane region" description="Helical" evidence="5">
    <location>
        <begin position="226"/>
        <end position="244"/>
    </location>
</feature>
<dbReference type="Pfam" id="PF00324">
    <property type="entry name" value="AA_permease"/>
    <property type="match status" value="3"/>
</dbReference>
<evidence type="ECO:0000256" key="4">
    <source>
        <dbReference type="ARBA" id="ARBA00023136"/>
    </source>
</evidence>
<feature type="transmembrane region" description="Helical" evidence="5">
    <location>
        <begin position="148"/>
        <end position="176"/>
    </location>
</feature>
<dbReference type="Proteomes" id="UP000799536">
    <property type="component" value="Unassembled WGS sequence"/>
</dbReference>
<evidence type="ECO:0000256" key="1">
    <source>
        <dbReference type="ARBA" id="ARBA00004141"/>
    </source>
</evidence>
<dbReference type="InterPro" id="IPR050524">
    <property type="entry name" value="APC_YAT"/>
</dbReference>
<organism evidence="7 8">
    <name type="scientific">Delitschia confertaspora ATCC 74209</name>
    <dbReference type="NCBI Taxonomy" id="1513339"/>
    <lineage>
        <taxon>Eukaryota</taxon>
        <taxon>Fungi</taxon>
        <taxon>Dikarya</taxon>
        <taxon>Ascomycota</taxon>
        <taxon>Pezizomycotina</taxon>
        <taxon>Dothideomycetes</taxon>
        <taxon>Pleosporomycetidae</taxon>
        <taxon>Pleosporales</taxon>
        <taxon>Delitschiaceae</taxon>
        <taxon>Delitschia</taxon>
    </lineage>
</organism>
<protein>
    <recommendedName>
        <fullName evidence="6">Amino acid permease/ SLC12A domain-containing protein</fullName>
    </recommendedName>
</protein>
<keyword evidence="4 5" id="KW-0472">Membrane</keyword>
<keyword evidence="2 5" id="KW-0812">Transmembrane</keyword>
<feature type="transmembrane region" description="Helical" evidence="5">
    <location>
        <begin position="120"/>
        <end position="141"/>
    </location>
</feature>
<feature type="domain" description="Amino acid permease/ SLC12A" evidence="6">
    <location>
        <begin position="331"/>
        <end position="413"/>
    </location>
</feature>
<comment type="subcellular location">
    <subcellularLocation>
        <location evidence="1">Membrane</location>
        <topology evidence="1">Multi-pass membrane protein</topology>
    </subcellularLocation>
</comment>
<keyword evidence="8" id="KW-1185">Reference proteome</keyword>
<evidence type="ECO:0000259" key="6">
    <source>
        <dbReference type="Pfam" id="PF00324"/>
    </source>
</evidence>
<feature type="transmembrane region" description="Helical" evidence="5">
    <location>
        <begin position="331"/>
        <end position="357"/>
    </location>
</feature>
<dbReference type="AlphaFoldDB" id="A0A9P4JFN2"/>
<evidence type="ECO:0000313" key="7">
    <source>
        <dbReference type="EMBL" id="KAF2197051.1"/>
    </source>
</evidence>
<dbReference type="OrthoDB" id="10062876at2759"/>